<reference evidence="4" key="1">
    <citation type="submission" date="2019-02" db="EMBL/GenBank/DDBJ databases">
        <authorList>
            <person name="Li S.-H."/>
        </authorList>
    </citation>
    <scope>NUCLEOTIDE SEQUENCE</scope>
    <source>
        <strain evidence="4">IMCC11814</strain>
    </source>
</reference>
<name>A0ABT3T3G9_9GAMM</name>
<accession>A0ABT3T3G9</accession>
<dbReference type="Gene3D" id="3.40.50.150">
    <property type="entry name" value="Vaccinia Virus protein VP39"/>
    <property type="match status" value="1"/>
</dbReference>
<evidence type="ECO:0000313" key="5">
    <source>
        <dbReference type="Proteomes" id="UP001143304"/>
    </source>
</evidence>
<dbReference type="Pfam" id="PF13649">
    <property type="entry name" value="Methyltransf_25"/>
    <property type="match status" value="1"/>
</dbReference>
<gene>
    <name evidence="4" type="ORF">EYC82_05525</name>
</gene>
<feature type="transmembrane region" description="Helical" evidence="2">
    <location>
        <begin position="172"/>
        <end position="195"/>
    </location>
</feature>
<keyword evidence="2" id="KW-0472">Membrane</keyword>
<dbReference type="CDD" id="cd02440">
    <property type="entry name" value="AdoMet_MTases"/>
    <property type="match status" value="1"/>
</dbReference>
<dbReference type="GO" id="GO:0008168">
    <property type="term" value="F:methyltransferase activity"/>
    <property type="evidence" value="ECO:0007669"/>
    <property type="project" value="UniProtKB-KW"/>
</dbReference>
<dbReference type="Proteomes" id="UP001143304">
    <property type="component" value="Unassembled WGS sequence"/>
</dbReference>
<proteinExistence type="predicted"/>
<evidence type="ECO:0000259" key="3">
    <source>
        <dbReference type="Pfam" id="PF13649"/>
    </source>
</evidence>
<keyword evidence="2" id="KW-1133">Transmembrane helix</keyword>
<keyword evidence="5" id="KW-1185">Reference proteome</keyword>
<keyword evidence="1" id="KW-0808">Transferase</keyword>
<protein>
    <submittedName>
        <fullName evidence="4">Class I SAM-dependent methyltransferase</fullName>
    </submittedName>
</protein>
<feature type="domain" description="Methyltransferase" evidence="3">
    <location>
        <begin position="50"/>
        <end position="144"/>
    </location>
</feature>
<dbReference type="RefSeq" id="WP_279248551.1">
    <property type="nucleotide sequence ID" value="NZ_SHNO01000001.1"/>
</dbReference>
<evidence type="ECO:0000313" key="4">
    <source>
        <dbReference type="EMBL" id="MCX2976810.1"/>
    </source>
</evidence>
<evidence type="ECO:0000256" key="2">
    <source>
        <dbReference type="SAM" id="Phobius"/>
    </source>
</evidence>
<evidence type="ECO:0000256" key="1">
    <source>
        <dbReference type="ARBA" id="ARBA00022679"/>
    </source>
</evidence>
<comment type="caution">
    <text evidence="4">The sequence shown here is derived from an EMBL/GenBank/DDBJ whole genome shotgun (WGS) entry which is preliminary data.</text>
</comment>
<dbReference type="PANTHER" id="PTHR43861">
    <property type="entry name" value="TRANS-ACONITATE 2-METHYLTRANSFERASE-RELATED"/>
    <property type="match status" value="1"/>
</dbReference>
<dbReference type="SUPFAM" id="SSF53335">
    <property type="entry name" value="S-adenosyl-L-methionine-dependent methyltransferases"/>
    <property type="match status" value="1"/>
</dbReference>
<keyword evidence="2" id="KW-0812">Transmembrane</keyword>
<keyword evidence="4" id="KW-0489">Methyltransferase</keyword>
<sequence>MSSLDEKTIKDFDKQWTRYGDNEGWYASLDLFSDIVNPLLTTKDFEGKTVADIGSGTGRIVGMLLESGASHVYAIEPGPGAFENLTKNLASMERGNDVTPMCKRGDDWAVGEPIDFVISIGVIEFISEPDDTVKCCYDSLKPGGQIFFWLCAHEGNELYLAFIKPLRKLTTLMPHFLLATVVHLLYLILYAYRLIGKILPLPMMKYLNTVWWPMSPKKRRLVIYDQLNPKYFKYYKKQEALALLERAGFKDLEIHHRHEYSWGIKGRKP</sequence>
<dbReference type="InterPro" id="IPR029063">
    <property type="entry name" value="SAM-dependent_MTases_sf"/>
</dbReference>
<organism evidence="4 5">
    <name type="scientific">Candidatus Marimicrobium litorale</name>
    <dbReference type="NCBI Taxonomy" id="2518991"/>
    <lineage>
        <taxon>Bacteria</taxon>
        <taxon>Pseudomonadati</taxon>
        <taxon>Pseudomonadota</taxon>
        <taxon>Gammaproteobacteria</taxon>
        <taxon>Cellvibrionales</taxon>
        <taxon>Halieaceae</taxon>
        <taxon>Marimicrobium</taxon>
    </lineage>
</organism>
<dbReference type="EMBL" id="SHNO01000001">
    <property type="protein sequence ID" value="MCX2976810.1"/>
    <property type="molecule type" value="Genomic_DNA"/>
</dbReference>
<dbReference type="GO" id="GO:0032259">
    <property type="term" value="P:methylation"/>
    <property type="evidence" value="ECO:0007669"/>
    <property type="project" value="UniProtKB-KW"/>
</dbReference>
<dbReference type="InterPro" id="IPR041698">
    <property type="entry name" value="Methyltransf_25"/>
</dbReference>